<dbReference type="Gene3D" id="3.40.50.200">
    <property type="entry name" value="Peptidase S8/S53 domain"/>
    <property type="match status" value="1"/>
</dbReference>
<dbReference type="InterPro" id="IPR036852">
    <property type="entry name" value="Peptidase_S8/S53_dom_sf"/>
</dbReference>
<dbReference type="RefSeq" id="WP_379895717.1">
    <property type="nucleotide sequence ID" value="NZ_CBCSCT010000017.1"/>
</dbReference>
<dbReference type="PANTHER" id="PTHR43806:SF11">
    <property type="entry name" value="CEREVISIN-RELATED"/>
    <property type="match status" value="1"/>
</dbReference>
<dbReference type="Pfam" id="PF13290">
    <property type="entry name" value="CHB_HEX_C_1"/>
    <property type="match status" value="1"/>
</dbReference>
<feature type="active site" description="Charge relay system" evidence="6">
    <location>
        <position position="187"/>
    </location>
</feature>
<evidence type="ECO:0000256" key="6">
    <source>
        <dbReference type="PROSITE-ProRule" id="PRU01240"/>
    </source>
</evidence>
<dbReference type="InterPro" id="IPR001119">
    <property type="entry name" value="SLH_dom"/>
</dbReference>
<evidence type="ECO:0000256" key="7">
    <source>
        <dbReference type="RuleBase" id="RU003355"/>
    </source>
</evidence>
<dbReference type="PROSITE" id="PS00138">
    <property type="entry name" value="SUBTILASE_SER"/>
    <property type="match status" value="1"/>
</dbReference>
<sequence length="1022" mass="110664">MHKLLVVMAVIVLAVQPLFPAYGFASSQNEKILSFDAKEKAIPGEVIVKYKEGRDGYYPRSLQKLNKAFGSRYQSKKISKHGTFVYAFPEDKPLDEVIDTLSEDPNVEYIEPVYPIYAADMHVSSEAGTDDWTGRTDEETSLRPARVVFGDPYFGDQQGYFDVIGRTLLQQDVTEQDLAPLTVAVIDTGVDLQHEDLQASIVAGYDFVDGDNDPDDDEDGHGTHVAGIIAALDNNGIGVAGVASGTKLMPIRVLGPEGGTTADLASGIDWAVSAGADLINLSLGGEMDSRAVHDAVRHAVNGGVLVIAAAGNESSAVVYPAAYEEVVAVAALMPTRNGLRAADFSNYGSEIDVSAPGVSILSTLPNNIYGYADGTSMAAPIITGLAALLLAEDRWLTQMEAREKAETLHFSLTEAVYDLGDPGFDIYTGYGLVDATYLLESPRPEFSAPAETVVGDAVELGIRLTDARGTVKTDVYRYQELYASIMDPSSNLAALDEFTIPFEVENGEGYVVYKPTVPGMHYIGTWEGMTAKQNETQLWIDGTIALAVKPNPPVASIASGIYRTAQSVSLTVEETAGTSAIYYTLDGSTPDPYTSSVYQGPIAIDRSTVIHAISVQNGMVSGMSSFSYTVGGDTPAPGTGDEPPEPERKVPTVVDGQLNFTVSQDSIQDQLNDPNSTSIVIEIDTDHGKLYDSLNVSLPTAAFLAGKELVIRTDAGDFAFPAHSVDQSIGLETLNLRVHMGARQTGPFFEEASRLSVPYELSLLAGEKVMDRLRYGVQITVPYEGEAVNTEKVAVYGYDAEDDRWLYMGGTLNDNGTMTFTLHPFVPFAVMEYTRVFTDTFGHWAKADIDWLAMRQMVEGTSKSLYSPKRQVTRAEFAALVTRALDLPAVDRATTLIFEDIKQGVWYADAVGRIYEAGIVKGVSERQFAPDRFISREQMAVMLVQAYGYAKGIDPAAMGDSQQTEFVDENQASLWSREAVRAVDELGLMAGDEQGRFLPKQGASRAETAAVVHRLMNLLAER</sequence>
<proteinExistence type="inferred from homology"/>
<dbReference type="PROSITE" id="PS51892">
    <property type="entry name" value="SUBTILASE"/>
    <property type="match status" value="1"/>
</dbReference>
<evidence type="ECO:0000313" key="11">
    <source>
        <dbReference type="Proteomes" id="UP001596250"/>
    </source>
</evidence>
<dbReference type="InterPro" id="IPR034202">
    <property type="entry name" value="Subtilisin_Carlsberg-like"/>
</dbReference>
<evidence type="ECO:0000256" key="5">
    <source>
        <dbReference type="ARBA" id="ARBA00022825"/>
    </source>
</evidence>
<evidence type="ECO:0000313" key="10">
    <source>
        <dbReference type="EMBL" id="MFC5988260.1"/>
    </source>
</evidence>
<evidence type="ECO:0000256" key="4">
    <source>
        <dbReference type="ARBA" id="ARBA00022801"/>
    </source>
</evidence>
<organism evidence="10 11">
    <name type="scientific">Marinicrinis lubricantis</name>
    <dbReference type="NCBI Taxonomy" id="2086470"/>
    <lineage>
        <taxon>Bacteria</taxon>
        <taxon>Bacillati</taxon>
        <taxon>Bacillota</taxon>
        <taxon>Bacilli</taxon>
        <taxon>Bacillales</taxon>
        <taxon>Paenibacillaceae</taxon>
    </lineage>
</organism>
<evidence type="ECO:0000259" key="9">
    <source>
        <dbReference type="PROSITE" id="PS51272"/>
    </source>
</evidence>
<dbReference type="InterPro" id="IPR023827">
    <property type="entry name" value="Peptidase_S8_Asp-AS"/>
</dbReference>
<comment type="caution">
    <text evidence="10">The sequence shown here is derived from an EMBL/GenBank/DDBJ whole genome shotgun (WGS) entry which is preliminary data.</text>
</comment>
<dbReference type="InterPro" id="IPR059177">
    <property type="entry name" value="GH29D-like_dom"/>
</dbReference>
<keyword evidence="2 6" id="KW-0645">Protease</keyword>
<feature type="region of interest" description="Disordered" evidence="8">
    <location>
        <begin position="630"/>
        <end position="649"/>
    </location>
</feature>
<dbReference type="CDD" id="cd07477">
    <property type="entry name" value="Peptidases_S8_Subtilisin_subset"/>
    <property type="match status" value="1"/>
</dbReference>
<keyword evidence="11" id="KW-1185">Reference proteome</keyword>
<dbReference type="InterPro" id="IPR015500">
    <property type="entry name" value="Peptidase_S8_subtilisin-rel"/>
</dbReference>
<keyword evidence="5 6" id="KW-0720">Serine protease</keyword>
<reference evidence="11" key="1">
    <citation type="journal article" date="2019" name="Int. J. Syst. Evol. Microbiol.">
        <title>The Global Catalogue of Microorganisms (GCM) 10K type strain sequencing project: providing services to taxonomists for standard genome sequencing and annotation.</title>
        <authorList>
            <consortium name="The Broad Institute Genomics Platform"/>
            <consortium name="The Broad Institute Genome Sequencing Center for Infectious Disease"/>
            <person name="Wu L."/>
            <person name="Ma J."/>
        </authorList>
    </citation>
    <scope>NUCLEOTIDE SEQUENCE [LARGE SCALE GENOMIC DNA]</scope>
    <source>
        <strain evidence="11">CCM 8749</strain>
    </source>
</reference>
<dbReference type="Pfam" id="PF00395">
    <property type="entry name" value="SLH"/>
    <property type="match status" value="3"/>
</dbReference>
<dbReference type="PANTHER" id="PTHR43806">
    <property type="entry name" value="PEPTIDASE S8"/>
    <property type="match status" value="1"/>
</dbReference>
<dbReference type="EMBL" id="JBHSQV010000178">
    <property type="protein sequence ID" value="MFC5988260.1"/>
    <property type="molecule type" value="Genomic_DNA"/>
</dbReference>
<evidence type="ECO:0000256" key="3">
    <source>
        <dbReference type="ARBA" id="ARBA00022723"/>
    </source>
</evidence>
<dbReference type="Proteomes" id="UP001596250">
    <property type="component" value="Unassembled WGS sequence"/>
</dbReference>
<feature type="domain" description="SLH" evidence="9">
    <location>
        <begin position="894"/>
        <end position="957"/>
    </location>
</feature>
<dbReference type="InterPro" id="IPR022398">
    <property type="entry name" value="Peptidase_S8_His-AS"/>
</dbReference>
<dbReference type="PRINTS" id="PR00723">
    <property type="entry name" value="SUBTILISIN"/>
</dbReference>
<feature type="active site" description="Charge relay system" evidence="6">
    <location>
        <position position="221"/>
    </location>
</feature>
<feature type="active site" description="Charge relay system" evidence="6">
    <location>
        <position position="376"/>
    </location>
</feature>
<dbReference type="SUPFAM" id="SSF52743">
    <property type="entry name" value="Subtilisin-like"/>
    <property type="match status" value="1"/>
</dbReference>
<evidence type="ECO:0000256" key="1">
    <source>
        <dbReference type="ARBA" id="ARBA00011073"/>
    </source>
</evidence>
<name>A0ABW1IT21_9BACL</name>
<dbReference type="Pfam" id="PF00082">
    <property type="entry name" value="Peptidase_S8"/>
    <property type="match status" value="1"/>
</dbReference>
<feature type="domain" description="SLH" evidence="9">
    <location>
        <begin position="832"/>
        <end position="893"/>
    </location>
</feature>
<feature type="domain" description="SLH" evidence="9">
    <location>
        <begin position="963"/>
        <end position="1022"/>
    </location>
</feature>
<dbReference type="PROSITE" id="PS00137">
    <property type="entry name" value="SUBTILASE_HIS"/>
    <property type="match status" value="1"/>
</dbReference>
<dbReference type="InterPro" id="IPR000209">
    <property type="entry name" value="Peptidase_S8/S53_dom"/>
</dbReference>
<keyword evidence="4 6" id="KW-0378">Hydrolase</keyword>
<dbReference type="Pfam" id="PF22148">
    <property type="entry name" value="Fervidolysin_NPro-like"/>
    <property type="match status" value="1"/>
</dbReference>
<dbReference type="PROSITE" id="PS00136">
    <property type="entry name" value="SUBTILASE_ASP"/>
    <property type="match status" value="1"/>
</dbReference>
<dbReference type="PROSITE" id="PS51272">
    <property type="entry name" value="SLH"/>
    <property type="match status" value="3"/>
</dbReference>
<protein>
    <submittedName>
        <fullName evidence="10">S8 family serine peptidase</fullName>
    </submittedName>
</protein>
<gene>
    <name evidence="10" type="ORF">ACFPXP_17800</name>
</gene>
<accession>A0ABW1IT21</accession>
<dbReference type="InterPro" id="IPR054399">
    <property type="entry name" value="Fervidolysin-like_N_prodom"/>
</dbReference>
<dbReference type="InterPro" id="IPR050131">
    <property type="entry name" value="Peptidase_S8_subtilisin-like"/>
</dbReference>
<dbReference type="InterPro" id="IPR023828">
    <property type="entry name" value="Peptidase_S8_Ser-AS"/>
</dbReference>
<comment type="similarity">
    <text evidence="1 6 7">Belongs to the peptidase S8 family.</text>
</comment>
<evidence type="ECO:0000256" key="8">
    <source>
        <dbReference type="SAM" id="MobiDB-lite"/>
    </source>
</evidence>
<keyword evidence="3" id="KW-0479">Metal-binding</keyword>
<evidence type="ECO:0000256" key="2">
    <source>
        <dbReference type="ARBA" id="ARBA00022670"/>
    </source>
</evidence>